<dbReference type="GO" id="GO:0005886">
    <property type="term" value="C:plasma membrane"/>
    <property type="evidence" value="ECO:0007669"/>
    <property type="project" value="TreeGrafter"/>
</dbReference>
<dbReference type="PANTHER" id="PTHR40048">
    <property type="entry name" value="RHAMNOSYL O-METHYLTRANSFERASE"/>
    <property type="match status" value="1"/>
</dbReference>
<dbReference type="Pfam" id="PF13578">
    <property type="entry name" value="Methyltransf_24"/>
    <property type="match status" value="1"/>
</dbReference>
<name>A0A3A3GLJ3_PANTH</name>
<dbReference type="AlphaFoldDB" id="A0A3A3GLJ3"/>
<dbReference type="GO" id="GO:0032259">
    <property type="term" value="P:methylation"/>
    <property type="evidence" value="ECO:0007669"/>
    <property type="project" value="UniProtKB-KW"/>
</dbReference>
<dbReference type="EMBL" id="QYZD01000011">
    <property type="protein sequence ID" value="RJG23333.1"/>
    <property type="molecule type" value="Genomic_DNA"/>
</dbReference>
<evidence type="ECO:0000313" key="3">
    <source>
        <dbReference type="EMBL" id="RJG23333.1"/>
    </source>
</evidence>
<keyword evidence="1 3" id="KW-0489">Methyltransferase</keyword>
<keyword evidence="2 3" id="KW-0808">Transferase</keyword>
<protein>
    <submittedName>
        <fullName evidence="3">Class I SAM-dependent methyltransferase</fullName>
    </submittedName>
</protein>
<dbReference type="GO" id="GO:0071770">
    <property type="term" value="P:DIM/DIP cell wall layer assembly"/>
    <property type="evidence" value="ECO:0007669"/>
    <property type="project" value="TreeGrafter"/>
</dbReference>
<dbReference type="SUPFAM" id="SSF53335">
    <property type="entry name" value="S-adenosyl-L-methionine-dependent methyltransferases"/>
    <property type="match status" value="1"/>
</dbReference>
<organism evidence="3 4">
    <name type="scientific">Paenibacillus thiaminolyticus</name>
    <name type="common">Bacillus thiaminolyticus</name>
    <dbReference type="NCBI Taxonomy" id="49283"/>
    <lineage>
        <taxon>Bacteria</taxon>
        <taxon>Bacillati</taxon>
        <taxon>Bacillota</taxon>
        <taxon>Bacilli</taxon>
        <taxon>Bacillales</taxon>
        <taxon>Paenibacillaceae</taxon>
        <taxon>Paenibacillus</taxon>
    </lineage>
</organism>
<dbReference type="Proteomes" id="UP000266177">
    <property type="component" value="Unassembled WGS sequence"/>
</dbReference>
<dbReference type="Gene3D" id="3.40.50.150">
    <property type="entry name" value="Vaccinia Virus protein VP39"/>
    <property type="match status" value="1"/>
</dbReference>
<accession>A0A3A3GLJ3</accession>
<dbReference type="RefSeq" id="WP_119794186.1">
    <property type="nucleotide sequence ID" value="NZ_QYZD01000011.1"/>
</dbReference>
<gene>
    <name evidence="3" type="ORF">DQX05_13880</name>
</gene>
<proteinExistence type="predicted"/>
<dbReference type="OrthoDB" id="176403at2"/>
<evidence type="ECO:0000256" key="1">
    <source>
        <dbReference type="ARBA" id="ARBA00022603"/>
    </source>
</evidence>
<reference evidence="3 4" key="1">
    <citation type="submission" date="2018-09" db="EMBL/GenBank/DDBJ databases">
        <title>Paenibacillus SK2017-BO5.</title>
        <authorList>
            <person name="Piskunova J.V."/>
            <person name="Dubiley S.A."/>
            <person name="Severinov K.V."/>
        </authorList>
    </citation>
    <scope>NUCLEOTIDE SEQUENCE [LARGE SCALE GENOMIC DNA]</scope>
    <source>
        <strain evidence="3 4">BO5</strain>
    </source>
</reference>
<evidence type="ECO:0000256" key="2">
    <source>
        <dbReference type="ARBA" id="ARBA00022679"/>
    </source>
</evidence>
<dbReference type="InterPro" id="IPR029063">
    <property type="entry name" value="SAM-dependent_MTases_sf"/>
</dbReference>
<dbReference type="GO" id="GO:0008168">
    <property type="term" value="F:methyltransferase activity"/>
    <property type="evidence" value="ECO:0007669"/>
    <property type="project" value="UniProtKB-KW"/>
</dbReference>
<sequence>MEWNYHQPVFASDSAPELPQLFMTNGAWTGHRRFAYDLIRFTRPRIIAELGTLYGTSFFAFCQAVKDGQLNSHCFAIDSWRGDPHVGIYNDSVFHAVQAVTAREFPHIGILVRSDFNGAANYFADGFIDILHIDGYHTYEAVRNDYITWLPKLARNGIVLFHDIVIRMGDFGVYRLWEELQGHPHITFTHSCGLGVLFPKGCPADWLPLIENQEALVVNYAARQL</sequence>
<comment type="caution">
    <text evidence="3">The sequence shown here is derived from an EMBL/GenBank/DDBJ whole genome shotgun (WGS) entry which is preliminary data.</text>
</comment>
<evidence type="ECO:0000313" key="4">
    <source>
        <dbReference type="Proteomes" id="UP000266177"/>
    </source>
</evidence>
<dbReference type="PANTHER" id="PTHR40048:SF1">
    <property type="entry name" value="RHAMNOSYL O-METHYLTRANSFERASE"/>
    <property type="match status" value="1"/>
</dbReference>